<accession>A0AAV3TAR8</accession>
<dbReference type="Proteomes" id="UP001500420">
    <property type="component" value="Unassembled WGS sequence"/>
</dbReference>
<dbReference type="EMBL" id="BAAADV010000004">
    <property type="protein sequence ID" value="GAA0674305.1"/>
    <property type="molecule type" value="Genomic_DNA"/>
</dbReference>
<name>A0AAV3TAR8_9EURY</name>
<comment type="caution">
    <text evidence="1">The sequence shown here is derived from an EMBL/GenBank/DDBJ whole genome shotgun (WGS) entry which is preliminary data.</text>
</comment>
<proteinExistence type="predicted"/>
<dbReference type="RefSeq" id="WP_343774068.1">
    <property type="nucleotide sequence ID" value="NZ_BAAADV010000004.1"/>
</dbReference>
<protein>
    <submittedName>
        <fullName evidence="1">Uncharacterized protein</fullName>
    </submittedName>
</protein>
<sequence length="68" mass="8093">MSGRSSEERKDNYQHHGERVVQRYLQEEILEDDELEATVEDLYSDGKIWEAVDLILEGVEQQREERVN</sequence>
<keyword evidence="2" id="KW-1185">Reference proteome</keyword>
<organism evidence="1 2">
    <name type="scientific">Natronoarchaeum mannanilyticum</name>
    <dbReference type="NCBI Taxonomy" id="926360"/>
    <lineage>
        <taxon>Archaea</taxon>
        <taxon>Methanobacteriati</taxon>
        <taxon>Methanobacteriota</taxon>
        <taxon>Stenosarchaea group</taxon>
        <taxon>Halobacteria</taxon>
        <taxon>Halobacteriales</taxon>
        <taxon>Natronoarchaeaceae</taxon>
    </lineage>
</organism>
<dbReference type="AlphaFoldDB" id="A0AAV3TAR8"/>
<reference evidence="1 2" key="1">
    <citation type="journal article" date="2019" name="Int. J. Syst. Evol. Microbiol.">
        <title>The Global Catalogue of Microorganisms (GCM) 10K type strain sequencing project: providing services to taxonomists for standard genome sequencing and annotation.</title>
        <authorList>
            <consortium name="The Broad Institute Genomics Platform"/>
            <consortium name="The Broad Institute Genome Sequencing Center for Infectious Disease"/>
            <person name="Wu L."/>
            <person name="Ma J."/>
        </authorList>
    </citation>
    <scope>NUCLEOTIDE SEQUENCE [LARGE SCALE GENOMIC DNA]</scope>
    <source>
        <strain evidence="1 2">JCM 16328</strain>
    </source>
</reference>
<evidence type="ECO:0000313" key="1">
    <source>
        <dbReference type="EMBL" id="GAA0674305.1"/>
    </source>
</evidence>
<evidence type="ECO:0000313" key="2">
    <source>
        <dbReference type="Proteomes" id="UP001500420"/>
    </source>
</evidence>
<gene>
    <name evidence="1" type="ORF">GCM10009020_22030</name>
</gene>